<protein>
    <recommendedName>
        <fullName evidence="1">SGNH hydrolase-type esterase domain-containing protein</fullName>
    </recommendedName>
</protein>
<evidence type="ECO:0000313" key="3">
    <source>
        <dbReference type="Proteomes" id="UP000239814"/>
    </source>
</evidence>
<gene>
    <name evidence="2" type="ORF">C6V83_13345</name>
</gene>
<dbReference type="Gene3D" id="3.40.50.1110">
    <property type="entry name" value="SGNH hydrolase"/>
    <property type="match status" value="1"/>
</dbReference>
<dbReference type="AlphaFoldDB" id="A0A2S0KKN5"/>
<keyword evidence="3" id="KW-1185">Reference proteome</keyword>
<dbReference type="Proteomes" id="UP000239814">
    <property type="component" value="Chromosome"/>
</dbReference>
<dbReference type="EMBL" id="CP027433">
    <property type="protein sequence ID" value="AVM02248.1"/>
    <property type="molecule type" value="Genomic_DNA"/>
</dbReference>
<dbReference type="SUPFAM" id="SSF52266">
    <property type="entry name" value="SGNH hydrolase"/>
    <property type="match status" value="1"/>
</dbReference>
<dbReference type="InterPro" id="IPR013830">
    <property type="entry name" value="SGNH_hydro"/>
</dbReference>
<proteinExistence type="predicted"/>
<name>A0A2S0KKN5_9ACTN</name>
<dbReference type="InterPro" id="IPR036514">
    <property type="entry name" value="SGNH_hydro_sf"/>
</dbReference>
<reference evidence="2 3" key="1">
    <citation type="submission" date="2018-03" db="EMBL/GenBank/DDBJ databases">
        <title>Characteristics and genome of n-alkane degrading marine bacteria Gordonia iterans isolated from crude oil contaminated in Tae-an, South Korea.</title>
        <authorList>
            <person name="Lee S.-S."/>
            <person name="Kim H."/>
        </authorList>
    </citation>
    <scope>NUCLEOTIDE SEQUENCE [LARGE SCALE GENOMIC DNA]</scope>
    <source>
        <strain evidence="2 3">Co17</strain>
    </source>
</reference>
<sequence>MGVAGQVLHDLPQVSELLSQLPGIFTLLIPGLQAPDAPLPPTGDRRTSCTRVVHIGDSTSVGIDDASKFANPADRLSAQYSRVGVASTTLNADGARSIVEKVQGRPNAVDAIKSELARGKDGCWVIAMGVNDAANIGVGSSVNADQRIDRVMAELPGRNVLWPTVATHDATVKGYSAANMTSFNDALKRAAARYPNLRVYDFAAEAQPAWFTDGIHYNADGLAQRNRLFATGLATAFPQRGTGPAPRSARTP</sequence>
<dbReference type="Pfam" id="PF13472">
    <property type="entry name" value="Lipase_GDSL_2"/>
    <property type="match status" value="1"/>
</dbReference>
<evidence type="ECO:0000259" key="1">
    <source>
        <dbReference type="Pfam" id="PF13472"/>
    </source>
</evidence>
<evidence type="ECO:0000313" key="2">
    <source>
        <dbReference type="EMBL" id="AVM02248.1"/>
    </source>
</evidence>
<accession>A0A2S0KKN5</accession>
<feature type="domain" description="SGNH hydrolase-type esterase" evidence="1">
    <location>
        <begin position="55"/>
        <end position="221"/>
    </location>
</feature>
<dbReference type="KEGG" id="git:C6V83_13345"/>
<organism evidence="2 3">
    <name type="scientific">Gordonia iterans</name>
    <dbReference type="NCBI Taxonomy" id="1004901"/>
    <lineage>
        <taxon>Bacteria</taxon>
        <taxon>Bacillati</taxon>
        <taxon>Actinomycetota</taxon>
        <taxon>Actinomycetes</taxon>
        <taxon>Mycobacteriales</taxon>
        <taxon>Gordoniaceae</taxon>
        <taxon>Gordonia</taxon>
    </lineage>
</organism>
<dbReference type="OrthoDB" id="3404679at2"/>